<keyword evidence="2" id="KW-1185">Reference proteome</keyword>
<dbReference type="Proteomes" id="UP000789901">
    <property type="component" value="Unassembled WGS sequence"/>
</dbReference>
<protein>
    <submittedName>
        <fullName evidence="1">14108_t:CDS:1</fullName>
    </submittedName>
</protein>
<name>A0ABN7XEE3_GIGMA</name>
<sequence>YSNFEQNADYSFLTLKSSSNNYKASNILMNNFLMNNFINEQPLNEQSLNEQPLNVNNKLSTQVNIKNNLIITDEINKNFDPDLHQQCKSKKAILEHLVKYLKMMNY</sequence>
<evidence type="ECO:0000313" key="2">
    <source>
        <dbReference type="Proteomes" id="UP000789901"/>
    </source>
</evidence>
<feature type="non-terminal residue" evidence="1">
    <location>
        <position position="1"/>
    </location>
</feature>
<proteinExistence type="predicted"/>
<organism evidence="1 2">
    <name type="scientific">Gigaspora margarita</name>
    <dbReference type="NCBI Taxonomy" id="4874"/>
    <lineage>
        <taxon>Eukaryota</taxon>
        <taxon>Fungi</taxon>
        <taxon>Fungi incertae sedis</taxon>
        <taxon>Mucoromycota</taxon>
        <taxon>Glomeromycotina</taxon>
        <taxon>Glomeromycetes</taxon>
        <taxon>Diversisporales</taxon>
        <taxon>Gigasporaceae</taxon>
        <taxon>Gigaspora</taxon>
    </lineage>
</organism>
<accession>A0ABN7XEE3</accession>
<dbReference type="EMBL" id="CAJVQB010126539">
    <property type="protein sequence ID" value="CAG8853594.1"/>
    <property type="molecule type" value="Genomic_DNA"/>
</dbReference>
<comment type="caution">
    <text evidence="1">The sequence shown here is derived from an EMBL/GenBank/DDBJ whole genome shotgun (WGS) entry which is preliminary data.</text>
</comment>
<reference evidence="1 2" key="1">
    <citation type="submission" date="2021-06" db="EMBL/GenBank/DDBJ databases">
        <authorList>
            <person name="Kallberg Y."/>
            <person name="Tangrot J."/>
            <person name="Rosling A."/>
        </authorList>
    </citation>
    <scope>NUCLEOTIDE SEQUENCE [LARGE SCALE GENOMIC DNA]</scope>
    <source>
        <strain evidence="1 2">120-4 pot B 10/14</strain>
    </source>
</reference>
<evidence type="ECO:0000313" key="1">
    <source>
        <dbReference type="EMBL" id="CAG8853594.1"/>
    </source>
</evidence>
<gene>
    <name evidence="1" type="ORF">GMARGA_LOCUS42415</name>
</gene>